<comment type="caution">
    <text evidence="5">The sequence shown here is derived from an EMBL/GenBank/DDBJ whole genome shotgun (WGS) entry which is preliminary data.</text>
</comment>
<dbReference type="InterPro" id="IPR050624">
    <property type="entry name" value="HTH-type_Tx_Regulator"/>
</dbReference>
<dbReference type="SUPFAM" id="SSF46689">
    <property type="entry name" value="Homeodomain-like"/>
    <property type="match status" value="1"/>
</dbReference>
<evidence type="ECO:0000256" key="2">
    <source>
        <dbReference type="ARBA" id="ARBA00023125"/>
    </source>
</evidence>
<dbReference type="Gene3D" id="1.10.357.10">
    <property type="entry name" value="Tetracycline Repressor, domain 2"/>
    <property type="match status" value="1"/>
</dbReference>
<accession>A0ABT6H3K8</accession>
<feature type="domain" description="HTH tetR-type" evidence="4">
    <location>
        <begin position="8"/>
        <end position="68"/>
    </location>
</feature>
<evidence type="ECO:0000256" key="3">
    <source>
        <dbReference type="PROSITE-ProRule" id="PRU00335"/>
    </source>
</evidence>
<evidence type="ECO:0000259" key="4">
    <source>
        <dbReference type="PROSITE" id="PS50977"/>
    </source>
</evidence>
<evidence type="ECO:0000313" key="5">
    <source>
        <dbReference type="EMBL" id="MDG5753200.1"/>
    </source>
</evidence>
<dbReference type="RefSeq" id="WP_278017811.1">
    <property type="nucleotide sequence ID" value="NZ_JARRRY010000001.1"/>
</dbReference>
<dbReference type="Proteomes" id="UP001218246">
    <property type="component" value="Unassembled WGS sequence"/>
</dbReference>
<protein>
    <submittedName>
        <fullName evidence="5">TetR/AcrR family transcriptional regulator</fullName>
    </submittedName>
</protein>
<dbReference type="Gene3D" id="1.10.10.60">
    <property type="entry name" value="Homeodomain-like"/>
    <property type="match status" value="1"/>
</dbReference>
<proteinExistence type="predicted"/>
<dbReference type="InterPro" id="IPR001647">
    <property type="entry name" value="HTH_TetR"/>
</dbReference>
<gene>
    <name evidence="5" type="ORF">P6P90_04195</name>
</gene>
<dbReference type="Pfam" id="PF00440">
    <property type="entry name" value="TetR_N"/>
    <property type="match status" value="1"/>
</dbReference>
<dbReference type="EMBL" id="JARULN010000002">
    <property type="protein sequence ID" value="MDG5753200.1"/>
    <property type="molecule type" value="Genomic_DNA"/>
</dbReference>
<name>A0ABT6H3K8_9BACI</name>
<evidence type="ECO:0000313" key="6">
    <source>
        <dbReference type="Proteomes" id="UP001218246"/>
    </source>
</evidence>
<organism evidence="5 6">
    <name type="scientific">Ectobacillus antri</name>
    <dbReference type="NCBI Taxonomy" id="2486280"/>
    <lineage>
        <taxon>Bacteria</taxon>
        <taxon>Bacillati</taxon>
        <taxon>Bacillota</taxon>
        <taxon>Bacilli</taxon>
        <taxon>Bacillales</taxon>
        <taxon>Bacillaceae</taxon>
        <taxon>Ectobacillus</taxon>
    </lineage>
</organism>
<evidence type="ECO:0000256" key="1">
    <source>
        <dbReference type="ARBA" id="ARBA00022491"/>
    </source>
</evidence>
<reference evidence="5 6" key="1">
    <citation type="submission" date="2023-04" db="EMBL/GenBank/DDBJ databases">
        <title>Ectobacillus antri isolated from activated sludge.</title>
        <authorList>
            <person name="Yan P."/>
            <person name="Liu X."/>
        </authorList>
    </citation>
    <scope>NUCLEOTIDE SEQUENCE [LARGE SCALE GENOMIC DNA]</scope>
    <source>
        <strain evidence="5 6">C18H</strain>
    </source>
</reference>
<dbReference type="InterPro" id="IPR009057">
    <property type="entry name" value="Homeodomain-like_sf"/>
</dbReference>
<keyword evidence="6" id="KW-1185">Reference proteome</keyword>
<sequence length="198" mass="22974">MDGFTKRTQQKMERIENVAAAMLPLPLADIKIADIAKQAGVSQVTIYNYYGSKEKLLQVATERVVDHQLQQFKEVITGGLSFEEKLKQIILLKKQSAHVIDLHTFNELMQMDDIFREKMLKKQQEQSMPLLFQLIAEGRDKQLIRPSVRDETLLFYLNMISQVFTQLDTIQKMPSPIETLVEDFLNMFFYGILRQSEG</sequence>
<keyword evidence="2 3" id="KW-0238">DNA-binding</keyword>
<feature type="DNA-binding region" description="H-T-H motif" evidence="3">
    <location>
        <begin position="31"/>
        <end position="50"/>
    </location>
</feature>
<dbReference type="PANTHER" id="PTHR43479">
    <property type="entry name" value="ACREF/ENVCD OPERON REPRESSOR-RELATED"/>
    <property type="match status" value="1"/>
</dbReference>
<dbReference type="PROSITE" id="PS50977">
    <property type="entry name" value="HTH_TETR_2"/>
    <property type="match status" value="1"/>
</dbReference>
<dbReference type="PANTHER" id="PTHR43479:SF21">
    <property type="entry name" value="TRANSCRIPTIONAL REGULATOR, TETR FAMILY"/>
    <property type="match status" value="1"/>
</dbReference>
<keyword evidence="1" id="KW-0678">Repressor</keyword>